<dbReference type="Proteomes" id="UP000324222">
    <property type="component" value="Unassembled WGS sequence"/>
</dbReference>
<feature type="region of interest" description="Disordered" evidence="1">
    <location>
        <begin position="71"/>
        <end position="98"/>
    </location>
</feature>
<accession>A0A5B7IXA0</accession>
<sequence>MSSFSSSFSSFVTTTTTTTISSFSPSSFPCPPHPPPPPPPPLRHTWPAFLHRGSPVINVYAAHLTWPTSNRPGPNYPSPSIPGGQFSSPPSPAKVKGKTLLRSRPIISVASLKRSM</sequence>
<organism evidence="2 3">
    <name type="scientific">Portunus trituberculatus</name>
    <name type="common">Swimming crab</name>
    <name type="synonym">Neptunus trituberculatus</name>
    <dbReference type="NCBI Taxonomy" id="210409"/>
    <lineage>
        <taxon>Eukaryota</taxon>
        <taxon>Metazoa</taxon>
        <taxon>Ecdysozoa</taxon>
        <taxon>Arthropoda</taxon>
        <taxon>Crustacea</taxon>
        <taxon>Multicrustacea</taxon>
        <taxon>Malacostraca</taxon>
        <taxon>Eumalacostraca</taxon>
        <taxon>Eucarida</taxon>
        <taxon>Decapoda</taxon>
        <taxon>Pleocyemata</taxon>
        <taxon>Brachyura</taxon>
        <taxon>Eubrachyura</taxon>
        <taxon>Portunoidea</taxon>
        <taxon>Portunidae</taxon>
        <taxon>Portuninae</taxon>
        <taxon>Portunus</taxon>
    </lineage>
</organism>
<reference evidence="2 3" key="1">
    <citation type="submission" date="2019-05" db="EMBL/GenBank/DDBJ databases">
        <title>Another draft genome of Portunus trituberculatus and its Hox gene families provides insights of decapod evolution.</title>
        <authorList>
            <person name="Jeong J.-H."/>
            <person name="Song I."/>
            <person name="Kim S."/>
            <person name="Choi T."/>
            <person name="Kim D."/>
            <person name="Ryu S."/>
            <person name="Kim W."/>
        </authorList>
    </citation>
    <scope>NUCLEOTIDE SEQUENCE [LARGE SCALE GENOMIC DNA]</scope>
    <source>
        <tissue evidence="2">Muscle</tissue>
    </source>
</reference>
<evidence type="ECO:0000313" key="3">
    <source>
        <dbReference type="Proteomes" id="UP000324222"/>
    </source>
</evidence>
<dbReference type="EMBL" id="VSRR010070419">
    <property type="protein sequence ID" value="MPC86087.1"/>
    <property type="molecule type" value="Genomic_DNA"/>
</dbReference>
<gene>
    <name evidence="2" type="ORF">E2C01_080901</name>
</gene>
<protein>
    <submittedName>
        <fullName evidence="2">Uncharacterized protein</fullName>
    </submittedName>
</protein>
<evidence type="ECO:0000313" key="2">
    <source>
        <dbReference type="EMBL" id="MPC86087.1"/>
    </source>
</evidence>
<feature type="region of interest" description="Disordered" evidence="1">
    <location>
        <begin position="19"/>
        <end position="44"/>
    </location>
</feature>
<proteinExistence type="predicted"/>
<name>A0A5B7IXA0_PORTR</name>
<keyword evidence="3" id="KW-1185">Reference proteome</keyword>
<evidence type="ECO:0000256" key="1">
    <source>
        <dbReference type="SAM" id="MobiDB-lite"/>
    </source>
</evidence>
<comment type="caution">
    <text evidence="2">The sequence shown here is derived from an EMBL/GenBank/DDBJ whole genome shotgun (WGS) entry which is preliminary data.</text>
</comment>
<feature type="compositionally biased region" description="Pro residues" evidence="1">
    <location>
        <begin position="28"/>
        <end position="42"/>
    </location>
</feature>
<dbReference type="AlphaFoldDB" id="A0A5B7IXA0"/>